<name>E9H0B3_DAPPU</name>
<dbReference type="EMBL" id="GL732580">
    <property type="protein sequence ID" value="EFX74774.1"/>
    <property type="molecule type" value="Genomic_DNA"/>
</dbReference>
<accession>E9H0B3</accession>
<dbReference type="KEGG" id="dpx:DAPPUDRAFT_108476"/>
<dbReference type="HOGENOM" id="CLU_356132_0_0_1"/>
<feature type="coiled-coil region" evidence="2">
    <location>
        <begin position="558"/>
        <end position="627"/>
    </location>
</feature>
<protein>
    <submittedName>
        <fullName evidence="4">Uncharacterized protein</fullName>
    </submittedName>
</protein>
<reference evidence="4 5" key="1">
    <citation type="journal article" date="2011" name="Science">
        <title>The ecoresponsive genome of Daphnia pulex.</title>
        <authorList>
            <person name="Colbourne J.K."/>
            <person name="Pfrender M.E."/>
            <person name="Gilbert D."/>
            <person name="Thomas W.K."/>
            <person name="Tucker A."/>
            <person name="Oakley T.H."/>
            <person name="Tokishita S."/>
            <person name="Aerts A."/>
            <person name="Arnold G.J."/>
            <person name="Basu M.K."/>
            <person name="Bauer D.J."/>
            <person name="Caceres C.E."/>
            <person name="Carmel L."/>
            <person name="Casola C."/>
            <person name="Choi J.H."/>
            <person name="Detter J.C."/>
            <person name="Dong Q."/>
            <person name="Dusheyko S."/>
            <person name="Eads B.D."/>
            <person name="Frohlich T."/>
            <person name="Geiler-Samerotte K.A."/>
            <person name="Gerlach D."/>
            <person name="Hatcher P."/>
            <person name="Jogdeo S."/>
            <person name="Krijgsveld J."/>
            <person name="Kriventseva E.V."/>
            <person name="Kultz D."/>
            <person name="Laforsch C."/>
            <person name="Lindquist E."/>
            <person name="Lopez J."/>
            <person name="Manak J.R."/>
            <person name="Muller J."/>
            <person name="Pangilinan J."/>
            <person name="Patwardhan R.P."/>
            <person name="Pitluck S."/>
            <person name="Pritham E.J."/>
            <person name="Rechtsteiner A."/>
            <person name="Rho M."/>
            <person name="Rogozin I.B."/>
            <person name="Sakarya O."/>
            <person name="Salamov A."/>
            <person name="Schaack S."/>
            <person name="Shapiro H."/>
            <person name="Shiga Y."/>
            <person name="Skalitzky C."/>
            <person name="Smith Z."/>
            <person name="Souvorov A."/>
            <person name="Sung W."/>
            <person name="Tang Z."/>
            <person name="Tsuchiya D."/>
            <person name="Tu H."/>
            <person name="Vos H."/>
            <person name="Wang M."/>
            <person name="Wolf Y.I."/>
            <person name="Yamagata H."/>
            <person name="Yamada T."/>
            <person name="Ye Y."/>
            <person name="Shaw J.R."/>
            <person name="Andrews J."/>
            <person name="Crease T.J."/>
            <person name="Tang H."/>
            <person name="Lucas S.M."/>
            <person name="Robertson H.M."/>
            <person name="Bork P."/>
            <person name="Koonin E.V."/>
            <person name="Zdobnov E.M."/>
            <person name="Grigoriev I.V."/>
            <person name="Lynch M."/>
            <person name="Boore J.L."/>
        </authorList>
    </citation>
    <scope>NUCLEOTIDE SEQUENCE [LARGE SCALE GENOMIC DNA]</scope>
</reference>
<dbReference type="OrthoDB" id="264785at2759"/>
<sequence length="788" mass="91441">MAEEHQKPQQQQQQGEVNPENKVMAESESGADPSLGNNAADTPLGDAARIQETFSRVMQKVKSAYTKELQRKKQVDVTSSVDIMRKNIDETNDSESNEDDEAMQAMSKEIEVTRRLLEVSKLREEQSKQTIAQLEAEVNKLQKLVEEEEVLRRDEGLTLQQLIVLKKQLTIDNEKLAGENQTYSQQFILLQTELQDATVDKRRLDLRLVHLQQELLALREELEAEVKASAVVGQQRDAIRHESDLREAEIAELGSELEKCQTENSALKTSQDDLEVEHQKLVQGTSALSARCDQLIRELDSAKKMLAGMDEENAQLNDQLKLTHNLIQERTKEINNLETCNKSALARIEHYERECVKADTERELLETQLDKLDKELYQVRYAATEDRQGNDKIMRENRQLHVQLHEHLIAREKQSEVWIVQQETIRRLEQLVREDDSKGSKMRLKLSEIERENSRLMIEKESLRKSLQESVDKLAAKEREYILLVENRSILEKQILQLQSAEENASHIKSSLDYELAKIKEENYEQDKRIKTLTFMVEKLKEELSSKEALLMHGKRVRQQLERDLVTFKTNVEDLKKADNEGRTQALKQEKQLQKLQLMLQQVNNSLREAELQIQAEKNSNGNIEQRFSVQRDQLEETKIQLRDQGWKMQEQAAVTKRLETELTLLRVELEFKEQEKKTLCQKVYQSSNLQRDYEHLRETLLHEQSRRSALETLKSTPVLVHPWRILQAANPTAYVTMMREQAAKRNKIKTTKGRTVLPDVAPKRLLSSFSRHGPNNELQVALIKAII</sequence>
<evidence type="ECO:0000313" key="4">
    <source>
        <dbReference type="EMBL" id="EFX74774.1"/>
    </source>
</evidence>
<dbReference type="STRING" id="6669.E9H0B3"/>
<dbReference type="PANTHER" id="PTHR32083">
    <property type="entry name" value="CILIA AND FLAGELLA-ASSOCIATED PROTEIN 58-RELATED"/>
    <property type="match status" value="1"/>
</dbReference>
<organism evidence="4 5">
    <name type="scientific">Daphnia pulex</name>
    <name type="common">Water flea</name>
    <dbReference type="NCBI Taxonomy" id="6669"/>
    <lineage>
        <taxon>Eukaryota</taxon>
        <taxon>Metazoa</taxon>
        <taxon>Ecdysozoa</taxon>
        <taxon>Arthropoda</taxon>
        <taxon>Crustacea</taxon>
        <taxon>Branchiopoda</taxon>
        <taxon>Diplostraca</taxon>
        <taxon>Cladocera</taxon>
        <taxon>Anomopoda</taxon>
        <taxon>Daphniidae</taxon>
        <taxon>Daphnia</taxon>
    </lineage>
</organism>
<gene>
    <name evidence="4" type="ORF">DAPPUDRAFT_108476</name>
</gene>
<dbReference type="Proteomes" id="UP000000305">
    <property type="component" value="Unassembled WGS sequence"/>
</dbReference>
<evidence type="ECO:0000256" key="3">
    <source>
        <dbReference type="SAM" id="MobiDB-lite"/>
    </source>
</evidence>
<proteinExistence type="predicted"/>
<dbReference type="AlphaFoldDB" id="E9H0B3"/>
<evidence type="ECO:0000256" key="2">
    <source>
        <dbReference type="SAM" id="Coils"/>
    </source>
</evidence>
<keyword evidence="1 2" id="KW-0175">Coiled coil</keyword>
<feature type="region of interest" description="Disordered" evidence="3">
    <location>
        <begin position="1"/>
        <end position="47"/>
    </location>
</feature>
<feature type="coiled-coil region" evidence="2">
    <location>
        <begin position="446"/>
        <end position="480"/>
    </location>
</feature>
<feature type="coiled-coil region" evidence="2">
    <location>
        <begin position="117"/>
        <end position="228"/>
    </location>
</feature>
<dbReference type="GO" id="GO:0005856">
    <property type="term" value="C:cytoskeleton"/>
    <property type="evidence" value="ECO:0000318"/>
    <property type="project" value="GO_Central"/>
</dbReference>
<keyword evidence="5" id="KW-1185">Reference proteome</keyword>
<evidence type="ECO:0000256" key="1">
    <source>
        <dbReference type="ARBA" id="ARBA00023054"/>
    </source>
</evidence>
<feature type="coiled-coil region" evidence="2">
    <location>
        <begin position="257"/>
        <end position="375"/>
    </location>
</feature>
<dbReference type="InParanoid" id="E9H0B3"/>
<evidence type="ECO:0000313" key="5">
    <source>
        <dbReference type="Proteomes" id="UP000000305"/>
    </source>
</evidence>
<dbReference type="PANTHER" id="PTHR32083:SF0">
    <property type="entry name" value="CILIA AND FLAGELLA-ASSOCIATED PROTEIN 58"/>
    <property type="match status" value="1"/>
</dbReference>